<evidence type="ECO:0000256" key="3">
    <source>
        <dbReference type="SAM" id="SignalP"/>
    </source>
</evidence>
<evidence type="ECO:0000256" key="2">
    <source>
        <dbReference type="SAM" id="Phobius"/>
    </source>
</evidence>
<dbReference type="NCBIfam" id="NF041527">
    <property type="entry name" value="SCO1860_LAETG"/>
    <property type="match status" value="1"/>
</dbReference>
<organism evidence="4 5">
    <name type="scientific">Streptomyces pratensis (strain ATCC 33331 / IAF-45CD)</name>
    <dbReference type="NCBI Taxonomy" id="591167"/>
    <lineage>
        <taxon>Bacteria</taxon>
        <taxon>Bacillati</taxon>
        <taxon>Actinomycetota</taxon>
        <taxon>Actinomycetes</taxon>
        <taxon>Kitasatosporales</taxon>
        <taxon>Streptomycetaceae</taxon>
        <taxon>Streptomyces</taxon>
    </lineage>
</organism>
<gene>
    <name evidence="4" type="ordered locus">Sfla_4961</name>
</gene>
<dbReference type="KEGG" id="sfa:Sfla_4961"/>
<dbReference type="EMBL" id="CP002475">
    <property type="protein sequence ID" value="ADW06362.1"/>
    <property type="molecule type" value="Genomic_DNA"/>
</dbReference>
<sequence>MPAMSPLGRRRRLHVSCGGSTIVNSNTFRPAVLAIAAAPVALLVAVPAQAATATTPATGAGGHGKASAVVLRAGLDVSLLSKSVRVPLTTTLNEVHAPARAERTALSVRLDGVEKGRPVQVLKADVATAEATVDEHRAEGYTHLASARVHVPGLPLLSLIEVRKVTSKALCEVGRKPVAESNVLGEVTVLGKRTRLTSGGTTEVNVPGVGEVTLDLSRTQTTTRTAAATALRLRVSVNPLDLNVAEVEGEVTLAESTCETPGGGGSHSGGPGNGGSGNGGSGNGGPGDGGSGNGGSDDGGSGNGGTSGGGASDGGSTGGGNGSGGGEGDGGAQGTGGTGGREEPVDVKPQTGSDPVRGAGSGDLAETGAGSSTPYVAGAAAVLLAGGAGATVVARRRARG</sequence>
<dbReference type="AlphaFoldDB" id="A0A8D4BD36"/>
<evidence type="ECO:0000313" key="4">
    <source>
        <dbReference type="EMBL" id="ADW06362.1"/>
    </source>
</evidence>
<accession>A0A8D4BD36</accession>
<keyword evidence="2" id="KW-1133">Transmembrane helix</keyword>
<dbReference type="InterPro" id="IPR048202">
    <property type="entry name" value="SCO1860-like"/>
</dbReference>
<feature type="transmembrane region" description="Helical" evidence="2">
    <location>
        <begin position="375"/>
        <end position="394"/>
    </location>
</feature>
<protein>
    <submittedName>
        <fullName evidence="4">LPXTG-motif cell wall anchor domain protein</fullName>
    </submittedName>
</protein>
<dbReference type="Proteomes" id="UP000002066">
    <property type="component" value="Chromosome"/>
</dbReference>
<keyword evidence="2" id="KW-0472">Membrane</keyword>
<reference evidence="4 5" key="1">
    <citation type="submission" date="2011-01" db="EMBL/GenBank/DDBJ databases">
        <title>Complete sequence of chromosome of Streptomyces flavogriseus ATCC 33331.</title>
        <authorList>
            <consortium name="US DOE Joint Genome Institute"/>
            <person name="Lucas S."/>
            <person name="Copeland A."/>
            <person name="Lapidus A."/>
            <person name="Cheng J.-F."/>
            <person name="Goodwin L."/>
            <person name="Pitluck S."/>
            <person name="Davenport K."/>
            <person name="Detter J.C."/>
            <person name="Han C."/>
            <person name="Tapia R."/>
            <person name="Land M."/>
            <person name="Hauser L."/>
            <person name="Kyrpides N."/>
            <person name="Ivanova N."/>
            <person name="Ovchinnikova G."/>
            <person name="Pagani I."/>
            <person name="Brumm P."/>
            <person name="Mead D."/>
            <person name="Woyke T."/>
        </authorList>
    </citation>
    <scope>NUCLEOTIDE SEQUENCE [LARGE SCALE GENOMIC DNA]</scope>
    <source>
        <strain evidence="5">ATCC 33331 / IAF-45CD</strain>
    </source>
</reference>
<evidence type="ECO:0000313" key="5">
    <source>
        <dbReference type="Proteomes" id="UP000002066"/>
    </source>
</evidence>
<name>A0A8D4BD36_STRFA</name>
<keyword evidence="2" id="KW-0812">Transmembrane</keyword>
<evidence type="ECO:0000256" key="1">
    <source>
        <dbReference type="SAM" id="MobiDB-lite"/>
    </source>
</evidence>
<feature type="region of interest" description="Disordered" evidence="1">
    <location>
        <begin position="256"/>
        <end position="372"/>
    </location>
</feature>
<dbReference type="NCBIfam" id="NF041528">
    <property type="entry name" value="strep_LAETG"/>
    <property type="match status" value="1"/>
</dbReference>
<keyword evidence="3" id="KW-0732">Signal</keyword>
<proteinExistence type="predicted"/>
<feature type="compositionally biased region" description="Gly residues" evidence="1">
    <location>
        <begin position="261"/>
        <end position="339"/>
    </location>
</feature>
<feature type="signal peptide" evidence="3">
    <location>
        <begin position="1"/>
        <end position="50"/>
    </location>
</feature>
<feature type="chain" id="PRO_5034282770" evidence="3">
    <location>
        <begin position="51"/>
        <end position="400"/>
    </location>
</feature>